<comment type="caution">
    <text evidence="2">The sequence shown here is derived from an EMBL/GenBank/DDBJ whole genome shotgun (WGS) entry which is preliminary data.</text>
</comment>
<feature type="domain" description="Amidase" evidence="1">
    <location>
        <begin position="26"/>
        <end position="468"/>
    </location>
</feature>
<accession>A0A498D1D1</accession>
<sequence length="491" mass="53204">MPFNFKETTVAEVHRAMLAGEVTCRELVEYYLGRIDAYDQKGPCLNAIILVNPKALEEADRLDAALKEKGLTGPLHGIPVILKDNVDTADMPTTAGSESLRGFTPDEDAFITRRLREAGAIILAKSNLHEFAIWGETISSILGQTLNPYDLTRTPGGSSGGTGAAIASDFGILGIGTDTINSIRSPSSACSLVGIRPTIGLVSRSGVVPYSFTQDTAGPICRTVEDAVAVLDVIAGYDRKDDETAWCVDKLQQGSYAEYLKKDGIRGKRIGVLESFFGKKDVHEEVNRVVRAAIEVLRKQGAEVVPITEEIDSGWLTSSVSVHLYDLKDHLNIYLNALPPRAPVHSVEEVMASGKFHPGIKENLEKAMQLSTGTPEYNQRLILRAQTQTKVMKLMADYELDAMVYPHQQQLVCKTGGSQQQRNGVLCSVTGFPSIAVPAGYSTPDENAPIGVPVGMEIIGRPWSEPTLIEIAFGFQQAAPLRKSPPTTPDL</sequence>
<reference evidence="2 3" key="1">
    <citation type="submission" date="2018-10" db="EMBL/GenBank/DDBJ databases">
        <title>Anaerotruncus faecis sp. nov., isolated from human feces.</title>
        <authorList>
            <person name="Wang Y.-J."/>
        </authorList>
    </citation>
    <scope>NUCLEOTIDE SEQUENCE [LARGE SCALE GENOMIC DNA]</scope>
    <source>
        <strain evidence="2 3">22A2-44</strain>
    </source>
</reference>
<protein>
    <submittedName>
        <fullName evidence="2">Amidase</fullName>
    </submittedName>
</protein>
<dbReference type="SUPFAM" id="SSF75304">
    <property type="entry name" value="Amidase signature (AS) enzymes"/>
    <property type="match status" value="1"/>
</dbReference>
<dbReference type="Gene3D" id="3.90.1300.10">
    <property type="entry name" value="Amidase signature (AS) domain"/>
    <property type="match status" value="1"/>
</dbReference>
<dbReference type="EMBL" id="RCHT01000002">
    <property type="protein sequence ID" value="RLL13863.1"/>
    <property type="molecule type" value="Genomic_DNA"/>
</dbReference>
<organism evidence="2 3">
    <name type="scientific">Anaerotruncus massiliensis</name>
    <name type="common">ex Liu et al. 2021</name>
    <dbReference type="NCBI Taxonomy" id="2321404"/>
    <lineage>
        <taxon>Bacteria</taxon>
        <taxon>Bacillati</taxon>
        <taxon>Bacillota</taxon>
        <taxon>Clostridia</taxon>
        <taxon>Eubacteriales</taxon>
        <taxon>Oscillospiraceae</taxon>
        <taxon>Anaerotruncus</taxon>
    </lineage>
</organism>
<evidence type="ECO:0000259" key="1">
    <source>
        <dbReference type="Pfam" id="PF01425"/>
    </source>
</evidence>
<gene>
    <name evidence="2" type="ORF">D4A47_02955</name>
</gene>
<dbReference type="AlphaFoldDB" id="A0A498D1D1"/>
<dbReference type="PIRSF" id="PIRSF001221">
    <property type="entry name" value="Amidase_fungi"/>
    <property type="match status" value="1"/>
</dbReference>
<dbReference type="Pfam" id="PF01425">
    <property type="entry name" value="Amidase"/>
    <property type="match status" value="1"/>
</dbReference>
<keyword evidence="3" id="KW-1185">Reference proteome</keyword>
<evidence type="ECO:0000313" key="3">
    <source>
        <dbReference type="Proteomes" id="UP000276301"/>
    </source>
</evidence>
<dbReference type="PANTHER" id="PTHR42678:SF5">
    <property type="entry name" value="GLUTAMYL-TRNA(GLN) AMIDOTRANSFERASE SUBUNIT A"/>
    <property type="match status" value="1"/>
</dbReference>
<evidence type="ECO:0000313" key="2">
    <source>
        <dbReference type="EMBL" id="RLL13863.1"/>
    </source>
</evidence>
<dbReference type="PANTHER" id="PTHR42678">
    <property type="entry name" value="AMIDASE"/>
    <property type="match status" value="1"/>
</dbReference>
<proteinExistence type="predicted"/>
<dbReference type="InterPro" id="IPR036928">
    <property type="entry name" value="AS_sf"/>
</dbReference>
<dbReference type="InterPro" id="IPR023631">
    <property type="entry name" value="Amidase_dom"/>
</dbReference>
<name>A0A498D1D1_9FIRM</name>
<dbReference type="Proteomes" id="UP000276301">
    <property type="component" value="Unassembled WGS sequence"/>
</dbReference>
<dbReference type="RefSeq" id="WP_121586079.1">
    <property type="nucleotide sequence ID" value="NZ_RCHT01000002.1"/>
</dbReference>